<feature type="transmembrane region" description="Helical" evidence="9">
    <location>
        <begin position="59"/>
        <end position="76"/>
    </location>
</feature>
<feature type="transmembrane region" description="Helical" evidence="9">
    <location>
        <begin position="466"/>
        <end position="487"/>
    </location>
</feature>
<feature type="transmembrane region" description="Helical" evidence="9">
    <location>
        <begin position="343"/>
        <end position="364"/>
    </location>
</feature>
<evidence type="ECO:0000256" key="7">
    <source>
        <dbReference type="RuleBase" id="RU003346"/>
    </source>
</evidence>
<dbReference type="EMBL" id="QFKX01000001">
    <property type="protein sequence ID" value="PWH07580.1"/>
    <property type="molecule type" value="Genomic_DNA"/>
</dbReference>
<feature type="transmembrane region" description="Helical" evidence="9">
    <location>
        <begin position="376"/>
        <end position="397"/>
    </location>
</feature>
<feature type="domain" description="Major facilitator superfamily (MFS) profile" evidence="10">
    <location>
        <begin position="63"/>
        <end position="495"/>
    </location>
</feature>
<comment type="subcellular location">
    <subcellularLocation>
        <location evidence="1">Cell membrane</location>
        <topology evidence="1">Multi-pass membrane protein</topology>
    </subcellularLocation>
</comment>
<dbReference type="Gene3D" id="1.20.1250.20">
    <property type="entry name" value="MFS general substrate transporter like domains"/>
    <property type="match status" value="2"/>
</dbReference>
<evidence type="ECO:0000256" key="1">
    <source>
        <dbReference type="ARBA" id="ARBA00004651"/>
    </source>
</evidence>
<dbReference type="Proteomes" id="UP000245590">
    <property type="component" value="Unassembled WGS sequence"/>
</dbReference>
<evidence type="ECO:0000256" key="4">
    <source>
        <dbReference type="ARBA" id="ARBA00022692"/>
    </source>
</evidence>
<keyword evidence="12" id="KW-1185">Reference proteome</keyword>
<evidence type="ECO:0000256" key="9">
    <source>
        <dbReference type="SAM" id="Phobius"/>
    </source>
</evidence>
<feature type="transmembrane region" description="Helical" evidence="9">
    <location>
        <begin position="300"/>
        <end position="323"/>
    </location>
</feature>
<dbReference type="PANTHER" id="PTHR48020">
    <property type="entry name" value="PROTON MYO-INOSITOL COTRANSPORTER"/>
    <property type="match status" value="1"/>
</dbReference>
<evidence type="ECO:0000313" key="12">
    <source>
        <dbReference type="Proteomes" id="UP000245590"/>
    </source>
</evidence>
<evidence type="ECO:0000256" key="5">
    <source>
        <dbReference type="ARBA" id="ARBA00022989"/>
    </source>
</evidence>
<dbReference type="SUPFAM" id="SSF103473">
    <property type="entry name" value="MFS general substrate transporter"/>
    <property type="match status" value="1"/>
</dbReference>
<accession>A0A2U2RNY5</accession>
<dbReference type="InterPro" id="IPR005828">
    <property type="entry name" value="MFS_sugar_transport-like"/>
</dbReference>
<dbReference type="InterPro" id="IPR003663">
    <property type="entry name" value="Sugar/inositol_transpt"/>
</dbReference>
<dbReference type="PROSITE" id="PS00217">
    <property type="entry name" value="SUGAR_TRANSPORT_2"/>
    <property type="match status" value="1"/>
</dbReference>
<keyword evidence="6 9" id="KW-0472">Membrane</keyword>
<dbReference type="PRINTS" id="PR00171">
    <property type="entry name" value="SUGRTRNSPORT"/>
</dbReference>
<evidence type="ECO:0000256" key="3">
    <source>
        <dbReference type="ARBA" id="ARBA00022448"/>
    </source>
</evidence>
<dbReference type="PROSITE" id="PS50850">
    <property type="entry name" value="MFS"/>
    <property type="match status" value="1"/>
</dbReference>
<evidence type="ECO:0000256" key="2">
    <source>
        <dbReference type="ARBA" id="ARBA00010992"/>
    </source>
</evidence>
<comment type="similarity">
    <text evidence="2 7">Belongs to the major facilitator superfamily. Sugar transporter (TC 2.A.1.1) family.</text>
</comment>
<protein>
    <submittedName>
        <fullName evidence="11">MFS transporter</fullName>
    </submittedName>
</protein>
<sequence length="526" mass="55292">MSHDPRARSTVPPVSNSPENASGPVGRSPEGSGPGSIPDPAPPGGGVLAALDARDVKGLYLYLAVLATIGGFLFGFDSSNIGSALVFLPFDLGSWGTGITVAGASLGSAVGALLAGPLTDRFGRKSLLLADSALFAVGSIISALAPEPITLIIGRLIIGLAIGADSAIATAYIAEFAPKKRRGGLSVIQQWMITIGILGAYVVAVVLLRAFPDAATTMDWRIMLGVGFIPAIVSLLLRARMPESPRWLLERGREGDVLTAMRKLDIPVTAEQVHAEALAVQERVRRLANTTLWTPAVRRALAVVCVFFVFQQITGINVAFYYGPELLGPYFGTDAGNPVDAEIAGVMAAGVLAIVNVVATYFAFRWIDKLGRRKLSIGGFTFMIVFLVIGAIGNATLSGTPQLVVLMITFALFISSFAIGVGGTGWLLQGEIFPTAVRGRAAAIAAAVNWIANFALVLAFPPLRDGLGLSWVMIIFAVLCLFGVIFVHRFLPETNGKGADESILLFEGPVNREDPSKPSTAPAALR</sequence>
<evidence type="ECO:0000256" key="6">
    <source>
        <dbReference type="ARBA" id="ARBA00023136"/>
    </source>
</evidence>
<gene>
    <name evidence="11" type="ORF">DEO23_02825</name>
</gene>
<dbReference type="NCBIfam" id="TIGR00879">
    <property type="entry name" value="SP"/>
    <property type="match status" value="1"/>
</dbReference>
<keyword evidence="4 9" id="KW-0812">Transmembrane</keyword>
<comment type="caution">
    <text evidence="11">The sequence shown here is derived from an EMBL/GenBank/DDBJ whole genome shotgun (WGS) entry which is preliminary data.</text>
</comment>
<feature type="transmembrane region" description="Helical" evidence="9">
    <location>
        <begin position="403"/>
        <end position="428"/>
    </location>
</feature>
<evidence type="ECO:0000259" key="10">
    <source>
        <dbReference type="PROSITE" id="PS50850"/>
    </source>
</evidence>
<dbReference type="PROSITE" id="PS00216">
    <property type="entry name" value="SUGAR_TRANSPORT_1"/>
    <property type="match status" value="1"/>
</dbReference>
<dbReference type="AlphaFoldDB" id="A0A2U2RNY5"/>
<feature type="transmembrane region" description="Helical" evidence="9">
    <location>
        <begin position="440"/>
        <end position="460"/>
    </location>
</feature>
<organism evidence="11 12">
    <name type="scientific">Brachybacterium endophyticum</name>
    <dbReference type="NCBI Taxonomy" id="2182385"/>
    <lineage>
        <taxon>Bacteria</taxon>
        <taxon>Bacillati</taxon>
        <taxon>Actinomycetota</taxon>
        <taxon>Actinomycetes</taxon>
        <taxon>Micrococcales</taxon>
        <taxon>Dermabacteraceae</taxon>
        <taxon>Brachybacterium</taxon>
    </lineage>
</organism>
<dbReference type="InterPro" id="IPR036259">
    <property type="entry name" value="MFS_trans_sf"/>
</dbReference>
<proteinExistence type="inferred from homology"/>
<evidence type="ECO:0000256" key="8">
    <source>
        <dbReference type="SAM" id="MobiDB-lite"/>
    </source>
</evidence>
<dbReference type="InterPro" id="IPR050814">
    <property type="entry name" value="Myo-inositol_Transporter"/>
</dbReference>
<dbReference type="GO" id="GO:0022857">
    <property type="term" value="F:transmembrane transporter activity"/>
    <property type="evidence" value="ECO:0007669"/>
    <property type="project" value="InterPro"/>
</dbReference>
<dbReference type="PANTHER" id="PTHR48020:SF12">
    <property type="entry name" value="PROTON MYO-INOSITOL COTRANSPORTER"/>
    <property type="match status" value="1"/>
</dbReference>
<keyword evidence="5 9" id="KW-1133">Transmembrane helix</keyword>
<feature type="transmembrane region" description="Helical" evidence="9">
    <location>
        <begin position="186"/>
        <end position="208"/>
    </location>
</feature>
<keyword evidence="3 7" id="KW-0813">Transport</keyword>
<feature type="region of interest" description="Disordered" evidence="8">
    <location>
        <begin position="1"/>
        <end position="41"/>
    </location>
</feature>
<reference evidence="11 12" key="1">
    <citation type="submission" date="2018-05" db="EMBL/GenBank/DDBJ databases">
        <title>Brachybacterium sp. M1HQ-2T, whole genome shotgun sequence.</title>
        <authorList>
            <person name="Tuo L."/>
        </authorList>
    </citation>
    <scope>NUCLEOTIDE SEQUENCE [LARGE SCALE GENOMIC DNA]</scope>
    <source>
        <strain evidence="11 12">M1HQ-2</strain>
    </source>
</reference>
<name>A0A2U2RNY5_9MICO</name>
<feature type="transmembrane region" description="Helical" evidence="9">
    <location>
        <begin position="220"/>
        <end position="237"/>
    </location>
</feature>
<feature type="transmembrane region" description="Helical" evidence="9">
    <location>
        <begin position="127"/>
        <end position="146"/>
    </location>
</feature>
<dbReference type="GO" id="GO:0005886">
    <property type="term" value="C:plasma membrane"/>
    <property type="evidence" value="ECO:0007669"/>
    <property type="project" value="UniProtKB-SubCell"/>
</dbReference>
<dbReference type="Pfam" id="PF00083">
    <property type="entry name" value="Sugar_tr"/>
    <property type="match status" value="1"/>
</dbReference>
<feature type="transmembrane region" description="Helical" evidence="9">
    <location>
        <begin position="96"/>
        <end position="115"/>
    </location>
</feature>
<feature type="transmembrane region" description="Helical" evidence="9">
    <location>
        <begin position="152"/>
        <end position="174"/>
    </location>
</feature>
<dbReference type="InterPro" id="IPR005829">
    <property type="entry name" value="Sugar_transporter_CS"/>
</dbReference>
<evidence type="ECO:0000313" key="11">
    <source>
        <dbReference type="EMBL" id="PWH07580.1"/>
    </source>
</evidence>
<dbReference type="InterPro" id="IPR020846">
    <property type="entry name" value="MFS_dom"/>
</dbReference>